<dbReference type="InterPro" id="IPR036715">
    <property type="entry name" value="A-2_3-sialylTrfase_sf"/>
</dbReference>
<evidence type="ECO:0000313" key="1">
    <source>
        <dbReference type="EMBL" id="GAG76792.1"/>
    </source>
</evidence>
<comment type="caution">
    <text evidence="1">The sequence shown here is derived from an EMBL/GenBank/DDBJ whole genome shotgun (WGS) entry which is preliminary data.</text>
</comment>
<feature type="non-terminal residue" evidence="1">
    <location>
        <position position="1"/>
    </location>
</feature>
<protein>
    <submittedName>
        <fullName evidence="1">Uncharacterized protein</fullName>
    </submittedName>
</protein>
<organism evidence="1">
    <name type="scientific">marine sediment metagenome</name>
    <dbReference type="NCBI Taxonomy" id="412755"/>
    <lineage>
        <taxon>unclassified sequences</taxon>
        <taxon>metagenomes</taxon>
        <taxon>ecological metagenomes</taxon>
    </lineage>
</organism>
<dbReference type="EMBL" id="BART01016032">
    <property type="protein sequence ID" value="GAG76792.1"/>
    <property type="molecule type" value="Genomic_DNA"/>
</dbReference>
<dbReference type="Gene3D" id="3.90.1480.10">
    <property type="entry name" value="Alpha-2,3-sialyltransferase"/>
    <property type="match status" value="1"/>
</dbReference>
<sequence>SCLARLKIYLYGKDIVLFTMQQDRYRTPEALCREFGIKNFQTKFQNGTPQHKRCQKQYPNLKVVGFDRSHYEIVEKIGDNNVISTTGVAAIIPAICVKPKNIYIIGIDFYNMNVKSYFVREDHDVTQEYRRNKLGQAFRYKMMGSINRACDNFPEINFYMYTTCRMIKSRKNFHVVYV</sequence>
<dbReference type="SUPFAM" id="SSF102414">
    <property type="entry name" value="Alpha-2,3/8-sialyltransferase CstII"/>
    <property type="match status" value="1"/>
</dbReference>
<name>X1B654_9ZZZZ</name>
<reference evidence="1" key="1">
    <citation type="journal article" date="2014" name="Front. Microbiol.">
        <title>High frequency of phylogenetically diverse reductive dehalogenase-homologous genes in deep subseafloor sedimentary metagenomes.</title>
        <authorList>
            <person name="Kawai M."/>
            <person name="Futagami T."/>
            <person name="Toyoda A."/>
            <person name="Takaki Y."/>
            <person name="Nishi S."/>
            <person name="Hori S."/>
            <person name="Arai W."/>
            <person name="Tsubouchi T."/>
            <person name="Morono Y."/>
            <person name="Uchiyama I."/>
            <person name="Ito T."/>
            <person name="Fujiyama A."/>
            <person name="Inagaki F."/>
            <person name="Takami H."/>
        </authorList>
    </citation>
    <scope>NUCLEOTIDE SEQUENCE</scope>
    <source>
        <strain evidence="1">Expedition CK06-06</strain>
    </source>
</reference>
<proteinExistence type="predicted"/>
<dbReference type="AlphaFoldDB" id="X1B654"/>
<accession>X1B654</accession>
<gene>
    <name evidence="1" type="ORF">S01H4_30967</name>
</gene>